<reference evidence="1 2" key="1">
    <citation type="journal article" date="2013" name="Genome Announc.">
        <title>Genome Sequence of Sporolactobacillus laevolacticus DSM442, an Efficient Polymer-Grade D-Lactate Producer from Agricultural Waste Cottonseed as a Nitrogen Source.</title>
        <authorList>
            <person name="Wang H."/>
            <person name="Wang L."/>
            <person name="Ju J."/>
            <person name="Yu B."/>
            <person name="Ma Y."/>
        </authorList>
    </citation>
    <scope>NUCLEOTIDE SEQUENCE [LARGE SCALE GENOMIC DNA]</scope>
    <source>
        <strain evidence="1 2">DSM 442</strain>
    </source>
</reference>
<evidence type="ECO:0000313" key="1">
    <source>
        <dbReference type="EMBL" id="EST12252.1"/>
    </source>
</evidence>
<accession>V6IXZ8</accession>
<dbReference type="PATRIC" id="fig|1395513.3.peg.1739"/>
<organism evidence="1 2">
    <name type="scientific">Sporolactobacillus laevolacticus DSM 442</name>
    <dbReference type="NCBI Taxonomy" id="1395513"/>
    <lineage>
        <taxon>Bacteria</taxon>
        <taxon>Bacillati</taxon>
        <taxon>Bacillota</taxon>
        <taxon>Bacilli</taxon>
        <taxon>Bacillales</taxon>
        <taxon>Sporolactobacillaceae</taxon>
        <taxon>Sporolactobacillus</taxon>
    </lineage>
</organism>
<dbReference type="Pfam" id="PF05133">
    <property type="entry name" value="SPP1_portal"/>
    <property type="match status" value="1"/>
</dbReference>
<comment type="caution">
    <text evidence="1">The sequence shown here is derived from an EMBL/GenBank/DDBJ whole genome shotgun (WGS) entry which is preliminary data.</text>
</comment>
<dbReference type="RefSeq" id="WP_023509979.1">
    <property type="nucleotide sequence ID" value="NZ_AWTC01000006.1"/>
</dbReference>
<dbReference type="STRING" id="1395513.P343_08580"/>
<sequence length="134" mass="15370">MTKELNDSIIEQHLDRLAENISRFAKSVNFFDDSFGTTVTGVAMRYKLMALEHKAITMDRKMTAGLRDRFKVICTVWAKKRLANPDDYLHIDFQFKRKLPDDILSDTQASVALKGVVSEQTLPGLLLFFYEHLG</sequence>
<gene>
    <name evidence="1" type="ORF">P343_08580</name>
</gene>
<name>V6IXZ8_9BACL</name>
<protein>
    <submittedName>
        <fullName evidence="1">Uncharacterized protein</fullName>
    </submittedName>
</protein>
<dbReference type="eggNOG" id="ENOG502Z7Z6">
    <property type="taxonomic scope" value="Bacteria"/>
</dbReference>
<dbReference type="Proteomes" id="UP000018296">
    <property type="component" value="Unassembled WGS sequence"/>
</dbReference>
<dbReference type="EMBL" id="AWTC01000006">
    <property type="protein sequence ID" value="EST12252.1"/>
    <property type="molecule type" value="Genomic_DNA"/>
</dbReference>
<evidence type="ECO:0000313" key="2">
    <source>
        <dbReference type="Proteomes" id="UP000018296"/>
    </source>
</evidence>
<keyword evidence="2" id="KW-1185">Reference proteome</keyword>
<dbReference type="AlphaFoldDB" id="V6IXZ8"/>
<proteinExistence type="predicted"/>
<dbReference type="InterPro" id="IPR021145">
    <property type="entry name" value="Portal_protein_SPP1_Gp6-like"/>
</dbReference>